<gene>
    <name evidence="1" type="ORF">DAPPUDRAFT_311281</name>
</gene>
<organism evidence="1 2">
    <name type="scientific">Daphnia pulex</name>
    <name type="common">Water flea</name>
    <dbReference type="NCBI Taxonomy" id="6669"/>
    <lineage>
        <taxon>Eukaryota</taxon>
        <taxon>Metazoa</taxon>
        <taxon>Ecdysozoa</taxon>
        <taxon>Arthropoda</taxon>
        <taxon>Crustacea</taxon>
        <taxon>Branchiopoda</taxon>
        <taxon>Diplostraca</taxon>
        <taxon>Cladocera</taxon>
        <taxon>Anomopoda</taxon>
        <taxon>Daphniidae</taxon>
        <taxon>Daphnia</taxon>
    </lineage>
</organism>
<dbReference type="KEGG" id="dpx:DAPPUDRAFT_311281"/>
<dbReference type="SUPFAM" id="SSF50978">
    <property type="entry name" value="WD40 repeat-like"/>
    <property type="match status" value="1"/>
</dbReference>
<evidence type="ECO:0000313" key="1">
    <source>
        <dbReference type="EMBL" id="EFX87882.1"/>
    </source>
</evidence>
<dbReference type="EMBL" id="GL732526">
    <property type="protein sequence ID" value="EFX87882.1"/>
    <property type="molecule type" value="Genomic_DNA"/>
</dbReference>
<dbReference type="HOGENOM" id="CLU_624479_0_0_1"/>
<dbReference type="InParanoid" id="E9FWF3"/>
<proteinExistence type="predicted"/>
<dbReference type="InterPro" id="IPR050995">
    <property type="entry name" value="WD-F-box_domain-protein"/>
</dbReference>
<sequence length="490" mass="56629">MIVNQQENTVDTCCAFNLRDGGTSVDITSLLRVDLIAKGIFQNVDCLGLLSARSVSPAWQEAVDNARVWKIVLDKDVNWKKMCKVLIKKDFATETTEDDNYSEFYLDLYRNIRDNLKSLEKNWITKTAYQRVKKLPYAGFVEHLNFKVKLSDQYIVTRQSPQTIEIFNRWTLQSESIFDIGVDSHRAMMKSIDLTSEYLALGCNRGKIFVFCMKTKELLHKLIDDPALLNCESFAQDVMASRVDCSYLRFSPSGKTLLSCITNNSCQYETLSLRKIISPREWKITHQQTIHQFNVRRVQMDDSYIYLQGGNNKGIQVRSASSLELINTIAESEAFIKSFQPYDRWIIIAGREQISLWDIELGTCIRQCQMNQTDGDIKTIGLVGEKYIISCHVNCWSSDFFLLGVNVWDLQSLINSQKETLKPTFTFSVSTQSWHEVSVDGIRDTSVEKLKVFVDDYQIGCLITWDFDYERREVPVPMLYFMDFTNHFES</sequence>
<dbReference type="InterPro" id="IPR015943">
    <property type="entry name" value="WD40/YVTN_repeat-like_dom_sf"/>
</dbReference>
<protein>
    <recommendedName>
        <fullName evidence="3">F-box domain-containing protein</fullName>
    </recommendedName>
</protein>
<dbReference type="Proteomes" id="UP000000305">
    <property type="component" value="Unassembled WGS sequence"/>
</dbReference>
<keyword evidence="2" id="KW-1185">Reference proteome</keyword>
<dbReference type="AlphaFoldDB" id="E9FWF3"/>
<dbReference type="Gene3D" id="2.130.10.10">
    <property type="entry name" value="YVTN repeat-like/Quinoprotein amine dehydrogenase"/>
    <property type="match status" value="1"/>
</dbReference>
<dbReference type="eggNOG" id="KOG0281">
    <property type="taxonomic scope" value="Eukaryota"/>
</dbReference>
<dbReference type="InterPro" id="IPR036322">
    <property type="entry name" value="WD40_repeat_dom_sf"/>
</dbReference>
<dbReference type="InterPro" id="IPR036047">
    <property type="entry name" value="F-box-like_dom_sf"/>
</dbReference>
<reference evidence="1 2" key="1">
    <citation type="journal article" date="2011" name="Science">
        <title>The ecoresponsive genome of Daphnia pulex.</title>
        <authorList>
            <person name="Colbourne J.K."/>
            <person name="Pfrender M.E."/>
            <person name="Gilbert D."/>
            <person name="Thomas W.K."/>
            <person name="Tucker A."/>
            <person name="Oakley T.H."/>
            <person name="Tokishita S."/>
            <person name="Aerts A."/>
            <person name="Arnold G.J."/>
            <person name="Basu M.K."/>
            <person name="Bauer D.J."/>
            <person name="Caceres C.E."/>
            <person name="Carmel L."/>
            <person name="Casola C."/>
            <person name="Choi J.H."/>
            <person name="Detter J.C."/>
            <person name="Dong Q."/>
            <person name="Dusheyko S."/>
            <person name="Eads B.D."/>
            <person name="Frohlich T."/>
            <person name="Geiler-Samerotte K.A."/>
            <person name="Gerlach D."/>
            <person name="Hatcher P."/>
            <person name="Jogdeo S."/>
            <person name="Krijgsveld J."/>
            <person name="Kriventseva E.V."/>
            <person name="Kultz D."/>
            <person name="Laforsch C."/>
            <person name="Lindquist E."/>
            <person name="Lopez J."/>
            <person name="Manak J.R."/>
            <person name="Muller J."/>
            <person name="Pangilinan J."/>
            <person name="Patwardhan R.P."/>
            <person name="Pitluck S."/>
            <person name="Pritham E.J."/>
            <person name="Rechtsteiner A."/>
            <person name="Rho M."/>
            <person name="Rogozin I.B."/>
            <person name="Sakarya O."/>
            <person name="Salamov A."/>
            <person name="Schaack S."/>
            <person name="Shapiro H."/>
            <person name="Shiga Y."/>
            <person name="Skalitzky C."/>
            <person name="Smith Z."/>
            <person name="Souvorov A."/>
            <person name="Sung W."/>
            <person name="Tang Z."/>
            <person name="Tsuchiya D."/>
            <person name="Tu H."/>
            <person name="Vos H."/>
            <person name="Wang M."/>
            <person name="Wolf Y.I."/>
            <person name="Yamagata H."/>
            <person name="Yamada T."/>
            <person name="Ye Y."/>
            <person name="Shaw J.R."/>
            <person name="Andrews J."/>
            <person name="Crease T.J."/>
            <person name="Tang H."/>
            <person name="Lucas S.M."/>
            <person name="Robertson H.M."/>
            <person name="Bork P."/>
            <person name="Koonin E.V."/>
            <person name="Zdobnov E.M."/>
            <person name="Grigoriev I.V."/>
            <person name="Lynch M."/>
            <person name="Boore J.L."/>
        </authorList>
    </citation>
    <scope>NUCLEOTIDE SEQUENCE [LARGE SCALE GENOMIC DNA]</scope>
</reference>
<evidence type="ECO:0008006" key="3">
    <source>
        <dbReference type="Google" id="ProtNLM"/>
    </source>
</evidence>
<dbReference type="PANTHER" id="PTHR14604:SF4">
    <property type="entry name" value="F-BOX DOMAIN-CONTAINING PROTEIN"/>
    <property type="match status" value="1"/>
</dbReference>
<dbReference type="OrthoDB" id="6338829at2759"/>
<name>E9FWF3_DAPPU</name>
<dbReference type="SUPFAM" id="SSF81383">
    <property type="entry name" value="F-box domain"/>
    <property type="match status" value="1"/>
</dbReference>
<evidence type="ECO:0000313" key="2">
    <source>
        <dbReference type="Proteomes" id="UP000000305"/>
    </source>
</evidence>
<dbReference type="Gene3D" id="1.20.1280.50">
    <property type="match status" value="1"/>
</dbReference>
<dbReference type="PANTHER" id="PTHR14604">
    <property type="entry name" value="WD40 REPEAT PF20"/>
    <property type="match status" value="1"/>
</dbReference>
<accession>E9FWF3</accession>
<dbReference type="STRING" id="6669.E9FWF3"/>